<evidence type="ECO:0000313" key="2">
    <source>
        <dbReference type="EMBL" id="CBK63572.1"/>
    </source>
</evidence>
<gene>
    <name evidence="2" type="ORF">AL1_10570</name>
</gene>
<dbReference type="BioCyc" id="ASHA717959:AL1_RS04915-MONOMER"/>
<sequence length="312" mass="36744">MFDTININLKSIDTHQLNFVKTVTRDLNVDTTTSRYGTTYTSHIDNLTIRTTTQGVSIGNGSLCKFLYGNNIVNFTRTDTRLAFEKLSDTLHISLNNATVSRMDVAYNFDVTYPPESYFYHLGNLPYYKRLEQMFYKGVEGLYYSSVSDKKQLVFYDKIKETTNRKDYVPPEYQNKNLLRYELRLKNRIKQIFKVNKVTVPMLYDVEFYNRIVDYWKSEYRKIVKQNEYEIDITDCKGIRDLNKIGILLLVEQQGGMNEFFKKLDQQYNTGRLDKRQRSEIKRQTKELMQNNSIGVVRSPLIEELNTLVEGV</sequence>
<evidence type="ECO:0000313" key="3">
    <source>
        <dbReference type="Proteomes" id="UP000008794"/>
    </source>
</evidence>
<dbReference type="KEGG" id="ash:AL1_10570"/>
<dbReference type="InterPro" id="IPR022686">
    <property type="entry name" value="G2P_N"/>
</dbReference>
<dbReference type="RefSeq" id="WP_015546486.1">
    <property type="nucleotide sequence ID" value="NC_021030.1"/>
</dbReference>
<keyword evidence="3" id="KW-1185">Reference proteome</keyword>
<dbReference type="GeneID" id="92757296"/>
<dbReference type="GO" id="GO:0006260">
    <property type="term" value="P:DNA replication"/>
    <property type="evidence" value="ECO:0007669"/>
    <property type="project" value="InterPro"/>
</dbReference>
<organism evidence="2 3">
    <name type="scientific">Alistipes shahii WAL 8301</name>
    <dbReference type="NCBI Taxonomy" id="717959"/>
    <lineage>
        <taxon>Bacteria</taxon>
        <taxon>Pseudomonadati</taxon>
        <taxon>Bacteroidota</taxon>
        <taxon>Bacteroidia</taxon>
        <taxon>Bacteroidales</taxon>
        <taxon>Rikenellaceae</taxon>
        <taxon>Alistipes</taxon>
    </lineage>
</organism>
<reference evidence="2 3" key="1">
    <citation type="submission" date="2010-03" db="EMBL/GenBank/DDBJ databases">
        <title>The genome sequence of Alistipes shahii WAL 8301.</title>
        <authorList>
            <consortium name="metaHIT consortium -- http://www.metahit.eu/"/>
            <person name="Pajon A."/>
            <person name="Turner K."/>
            <person name="Parkhill J."/>
        </authorList>
    </citation>
    <scope>NUCLEOTIDE SEQUENCE [LARGE SCALE GENOMIC DNA]</scope>
    <source>
        <strain evidence="2 3">WAL 8301</strain>
    </source>
</reference>
<accession>D4IKW0</accession>
<dbReference type="OrthoDB" id="1438889at2"/>
<protein>
    <recommendedName>
        <fullName evidence="1">Replication-associated protein G2P N-terminal domain-containing protein</fullName>
    </recommendedName>
</protein>
<dbReference type="PATRIC" id="fig|717959.3.peg.2724"/>
<dbReference type="AlphaFoldDB" id="D4IKW0"/>
<name>D4IKW0_9BACT</name>
<reference evidence="2 3" key="2">
    <citation type="submission" date="2010-03" db="EMBL/GenBank/DDBJ databases">
        <authorList>
            <person name="Pajon A."/>
        </authorList>
    </citation>
    <scope>NUCLEOTIDE SEQUENCE [LARGE SCALE GENOMIC DNA]</scope>
    <source>
        <strain evidence="2 3">WAL 8301</strain>
    </source>
</reference>
<dbReference type="Proteomes" id="UP000008794">
    <property type="component" value="Chromosome"/>
</dbReference>
<proteinExistence type="predicted"/>
<feature type="domain" description="Replication-associated protein G2P N-terminal" evidence="1">
    <location>
        <begin position="1"/>
        <end position="196"/>
    </location>
</feature>
<evidence type="ECO:0000259" key="1">
    <source>
        <dbReference type="Pfam" id="PF05144"/>
    </source>
</evidence>
<dbReference type="Pfam" id="PF05144">
    <property type="entry name" value="Phage_CRI"/>
    <property type="match status" value="1"/>
</dbReference>
<dbReference type="HOGENOM" id="CLU_890362_0_0_10"/>
<dbReference type="EMBL" id="FP929032">
    <property type="protein sequence ID" value="CBK63572.1"/>
    <property type="molecule type" value="Genomic_DNA"/>
</dbReference>